<dbReference type="PANTHER" id="PTHR47592:SF27">
    <property type="entry name" value="OS08G0421700 PROTEIN"/>
    <property type="match status" value="1"/>
</dbReference>
<evidence type="ECO:0000256" key="1">
    <source>
        <dbReference type="SAM" id="MobiDB-lite"/>
    </source>
</evidence>
<keyword evidence="4" id="KW-1185">Reference proteome</keyword>
<comment type="caution">
    <text evidence="3">The sequence shown here is derived from an EMBL/GenBank/DDBJ whole genome shotgun (WGS) entry which is preliminary data.</text>
</comment>
<reference evidence="3 4" key="1">
    <citation type="submission" date="2023-12" db="EMBL/GenBank/DDBJ databases">
        <title>A high-quality genome assembly for Dillenia turbinata (Dilleniales).</title>
        <authorList>
            <person name="Chanderbali A."/>
        </authorList>
    </citation>
    <scope>NUCLEOTIDE SEQUENCE [LARGE SCALE GENOMIC DNA]</scope>
    <source>
        <strain evidence="3">LSX21</strain>
        <tissue evidence="3">Leaf</tissue>
    </source>
</reference>
<evidence type="ECO:0000313" key="3">
    <source>
        <dbReference type="EMBL" id="KAK6934398.1"/>
    </source>
</evidence>
<accession>A0AAN8ZHP9</accession>
<gene>
    <name evidence="3" type="ORF">RJ641_034553</name>
</gene>
<feature type="region of interest" description="Disordered" evidence="1">
    <location>
        <begin position="393"/>
        <end position="429"/>
    </location>
</feature>
<dbReference type="PANTHER" id="PTHR47592">
    <property type="entry name" value="PBF68 PROTEIN"/>
    <property type="match status" value="1"/>
</dbReference>
<sequence>MLMKIIPREKLEPCGNLAELSTMAKDPLFEWIVDTGAAYHCVLKRKLFTKYKECDFGIAKMGNNIVSQIVGIGDIVVETSNSCTLTLQDVRHIPDMRMNLLSIYVLDNEGYESQQKNTQRKLLKGTLLVATFGETWLEVMQEEINFLQKNDTYELVELLKGKRPPLRNKGLDWLIDLALVLEWYPFSLHTPDQTESDQKFYHSLPPLRTLLVENLRQDSQGFRSLSSQFCRSVLVIDASFSVFSFKYGGWKKICYQKQGEKPKPAITYSTYNQWEAENSLVMSWWATMLKSINCRIRYMELNKAVCPQDATKFQKLVEKERIYDFLAGLNMEYDQIRVQVLVSVETAGRVSKTTREQKKTGDSSTLDKDQLKCDYCGKPGHTKDRYWKLHGRSNKSRGGKYIRSPRPQANMSETVETPASSEITNGGFSNEESTYETELNQLNISRLEFSRSMNWLEFSYD</sequence>
<protein>
    <recommendedName>
        <fullName evidence="2">Retrovirus-related Pol polyprotein from transposon TNT 1-94-like beta-barrel domain-containing protein</fullName>
    </recommendedName>
</protein>
<dbReference type="Pfam" id="PF22936">
    <property type="entry name" value="Pol_BBD"/>
    <property type="match status" value="1"/>
</dbReference>
<dbReference type="EMBL" id="JBAMMX010000008">
    <property type="protein sequence ID" value="KAK6934398.1"/>
    <property type="molecule type" value="Genomic_DNA"/>
</dbReference>
<evidence type="ECO:0000313" key="4">
    <source>
        <dbReference type="Proteomes" id="UP001370490"/>
    </source>
</evidence>
<feature type="domain" description="Retrovirus-related Pol polyprotein from transposon TNT 1-94-like beta-barrel" evidence="2">
    <location>
        <begin position="31"/>
        <end position="111"/>
    </location>
</feature>
<name>A0AAN8ZHP9_9MAGN</name>
<feature type="compositionally biased region" description="Polar residues" evidence="1">
    <location>
        <begin position="407"/>
        <end position="429"/>
    </location>
</feature>
<organism evidence="3 4">
    <name type="scientific">Dillenia turbinata</name>
    <dbReference type="NCBI Taxonomy" id="194707"/>
    <lineage>
        <taxon>Eukaryota</taxon>
        <taxon>Viridiplantae</taxon>
        <taxon>Streptophyta</taxon>
        <taxon>Embryophyta</taxon>
        <taxon>Tracheophyta</taxon>
        <taxon>Spermatophyta</taxon>
        <taxon>Magnoliopsida</taxon>
        <taxon>eudicotyledons</taxon>
        <taxon>Gunneridae</taxon>
        <taxon>Pentapetalae</taxon>
        <taxon>Dilleniales</taxon>
        <taxon>Dilleniaceae</taxon>
        <taxon>Dillenia</taxon>
    </lineage>
</organism>
<proteinExistence type="predicted"/>
<dbReference type="Proteomes" id="UP001370490">
    <property type="component" value="Unassembled WGS sequence"/>
</dbReference>
<dbReference type="InterPro" id="IPR054722">
    <property type="entry name" value="PolX-like_BBD"/>
</dbReference>
<dbReference type="AlphaFoldDB" id="A0AAN8ZHP9"/>
<evidence type="ECO:0000259" key="2">
    <source>
        <dbReference type="Pfam" id="PF22936"/>
    </source>
</evidence>